<dbReference type="InterPro" id="IPR027417">
    <property type="entry name" value="P-loop_NTPase"/>
</dbReference>
<protein>
    <submittedName>
        <fullName evidence="6">ABC transporter ATP-binding protein</fullName>
    </submittedName>
</protein>
<dbReference type="AlphaFoldDB" id="A0AAU7VJM6"/>
<dbReference type="PROSITE" id="PS50893">
    <property type="entry name" value="ABC_TRANSPORTER_2"/>
    <property type="match status" value="1"/>
</dbReference>
<reference evidence="6" key="1">
    <citation type="journal article" date="2013" name="Extremophiles">
        <title>Proteinivorax tanatarense gen. nov., sp. nov., an anaerobic, haloalkaliphilic, proteolytic bacterium isolated from a decaying algal bloom, and proposal of Proteinivoraceae fam. nov.</title>
        <authorList>
            <person name="Kevbrin V."/>
            <person name="Boltyanskaya Y."/>
            <person name="Zhilina T."/>
            <person name="Kolganova T."/>
            <person name="Lavrentjeva E."/>
            <person name="Kuznetsov B."/>
        </authorList>
    </citation>
    <scope>NUCLEOTIDE SEQUENCE</scope>
    <source>
        <strain evidence="6">Z-910T</strain>
    </source>
</reference>
<sequence length="314" mass="35341">MHIYSINDVCKSFNNGKVEANKNITFSIKRGEIIGFLGPNGAGKSTLVKQMVGLLKPDEGDIHFYDQKINSNPEVLTYFLGYMPQRIGALGDLTASEAIRVTCKLKGLTNEATKVEVKTLMDEFDLNRIDKRPLNKLSGGENRLVAFCIALIANPEILILDEPTDGLDPEVRKIVWNKIMTLNREKNTTIVLVTHNVVEAERVLQRVGLINNGSIRAIGTVGELKDKISNQIKLDLKFNAMEKTNLINLFKDSSIYKVVPLDESHFIIYCDKEYIQSAIKILIENIGLEKFNDFNISTPNLEDVYIQLKKEGIR</sequence>
<dbReference type="InterPro" id="IPR003439">
    <property type="entry name" value="ABC_transporter-like_ATP-bd"/>
</dbReference>
<dbReference type="GO" id="GO:0005524">
    <property type="term" value="F:ATP binding"/>
    <property type="evidence" value="ECO:0007669"/>
    <property type="project" value="UniProtKB-KW"/>
</dbReference>
<dbReference type="RefSeq" id="WP_350342989.1">
    <property type="nucleotide sequence ID" value="NZ_CP158367.1"/>
</dbReference>
<name>A0AAU7VJM6_9FIRM</name>
<evidence type="ECO:0000256" key="1">
    <source>
        <dbReference type="ARBA" id="ARBA00005417"/>
    </source>
</evidence>
<dbReference type="SUPFAM" id="SSF52540">
    <property type="entry name" value="P-loop containing nucleoside triphosphate hydrolases"/>
    <property type="match status" value="1"/>
</dbReference>
<evidence type="ECO:0000259" key="5">
    <source>
        <dbReference type="PROSITE" id="PS50893"/>
    </source>
</evidence>
<dbReference type="SMART" id="SM00382">
    <property type="entry name" value="AAA"/>
    <property type="match status" value="1"/>
</dbReference>
<keyword evidence="2" id="KW-0813">Transport</keyword>
<dbReference type="PANTHER" id="PTHR42711:SF5">
    <property type="entry name" value="ABC TRANSPORTER ATP-BINDING PROTEIN NATA"/>
    <property type="match status" value="1"/>
</dbReference>
<comment type="similarity">
    <text evidence="1">Belongs to the ABC transporter superfamily.</text>
</comment>
<dbReference type="InterPro" id="IPR003593">
    <property type="entry name" value="AAA+_ATPase"/>
</dbReference>
<dbReference type="EMBL" id="CP158367">
    <property type="protein sequence ID" value="XBX74234.1"/>
    <property type="molecule type" value="Genomic_DNA"/>
</dbReference>
<evidence type="ECO:0000256" key="3">
    <source>
        <dbReference type="ARBA" id="ARBA00022741"/>
    </source>
</evidence>
<organism evidence="6">
    <name type="scientific">Proteinivorax tanatarense</name>
    <dbReference type="NCBI Taxonomy" id="1260629"/>
    <lineage>
        <taxon>Bacteria</taxon>
        <taxon>Bacillati</taxon>
        <taxon>Bacillota</taxon>
        <taxon>Clostridia</taxon>
        <taxon>Eubacteriales</taxon>
        <taxon>Proteinivoracaceae</taxon>
        <taxon>Proteinivorax</taxon>
    </lineage>
</organism>
<evidence type="ECO:0000256" key="4">
    <source>
        <dbReference type="ARBA" id="ARBA00022840"/>
    </source>
</evidence>
<evidence type="ECO:0000313" key="6">
    <source>
        <dbReference type="EMBL" id="XBX74234.1"/>
    </source>
</evidence>
<feature type="domain" description="ABC transporter" evidence="5">
    <location>
        <begin position="4"/>
        <end position="237"/>
    </location>
</feature>
<keyword evidence="4 6" id="KW-0067">ATP-binding</keyword>
<dbReference type="PANTHER" id="PTHR42711">
    <property type="entry name" value="ABC TRANSPORTER ATP-BINDING PROTEIN"/>
    <property type="match status" value="1"/>
</dbReference>
<evidence type="ECO:0000256" key="2">
    <source>
        <dbReference type="ARBA" id="ARBA00022448"/>
    </source>
</evidence>
<dbReference type="Pfam" id="PF00005">
    <property type="entry name" value="ABC_tran"/>
    <property type="match status" value="1"/>
</dbReference>
<dbReference type="Gene3D" id="3.40.50.300">
    <property type="entry name" value="P-loop containing nucleotide triphosphate hydrolases"/>
    <property type="match status" value="1"/>
</dbReference>
<keyword evidence="3" id="KW-0547">Nucleotide-binding</keyword>
<dbReference type="InterPro" id="IPR050763">
    <property type="entry name" value="ABC_transporter_ATP-binding"/>
</dbReference>
<dbReference type="GO" id="GO:0016887">
    <property type="term" value="F:ATP hydrolysis activity"/>
    <property type="evidence" value="ECO:0007669"/>
    <property type="project" value="InterPro"/>
</dbReference>
<reference evidence="6" key="2">
    <citation type="submission" date="2024-06" db="EMBL/GenBank/DDBJ databases">
        <authorList>
            <person name="Petrova K.O."/>
            <person name="Toshchakov S.V."/>
            <person name="Boltjanskaja Y.V."/>
            <person name="Kevbrin V."/>
        </authorList>
    </citation>
    <scope>NUCLEOTIDE SEQUENCE</scope>
    <source>
        <strain evidence="6">Z-910T</strain>
    </source>
</reference>
<proteinExistence type="inferred from homology"/>
<gene>
    <name evidence="6" type="ORF">PRVXT_002263</name>
</gene>
<accession>A0AAU7VJM6</accession>